<evidence type="ECO:0000313" key="4">
    <source>
        <dbReference type="EMBL" id="MBS8130260.1"/>
    </source>
</evidence>
<comment type="caution">
    <text evidence="5">The sequence shown here is derived from an EMBL/GenBank/DDBJ whole genome shotgun (WGS) entry which is preliminary data.</text>
</comment>
<dbReference type="InterPro" id="IPR004919">
    <property type="entry name" value="GmrSD_N"/>
</dbReference>
<evidence type="ECO:0000313" key="3">
    <source>
        <dbReference type="EMBL" id="MBS8126390.1"/>
    </source>
</evidence>
<sequence>MGNSDMDLEAEELRLIDLLGERTRIFRVPIFQREYKWKQKQRSELWDDIETIGTEAKPSHFVGQVILVEDERKSDEDVDTYKIVDGQQRLTTFSILVSVPHKASSASCF</sequence>
<evidence type="ECO:0000313" key="6">
    <source>
        <dbReference type="Proteomes" id="UP000679789"/>
    </source>
</evidence>
<proteinExistence type="predicted"/>
<evidence type="ECO:0000259" key="1">
    <source>
        <dbReference type="Pfam" id="PF03235"/>
    </source>
</evidence>
<feature type="domain" description="GmrSD restriction endonucleases N-terminal" evidence="1">
    <location>
        <begin position="17"/>
        <end position="99"/>
    </location>
</feature>
<accession>A0A8T5D6B9</accession>
<dbReference type="Proteomes" id="UP000679789">
    <property type="component" value="Unassembled WGS sequence"/>
</dbReference>
<dbReference type="Proteomes" id="UP000678484">
    <property type="component" value="Unassembled WGS sequence"/>
</dbReference>
<dbReference type="EMBL" id="JAERQX010000077">
    <property type="protein sequence ID" value="MBS8134124.1"/>
    <property type="molecule type" value="Genomic_DNA"/>
</dbReference>
<dbReference type="EMBL" id="JAERQW010000078">
    <property type="protein sequence ID" value="MBS8130260.1"/>
    <property type="molecule type" value="Genomic_DNA"/>
</dbReference>
<organism evidence="5 6">
    <name type="scientific">Haloferax volcanii</name>
    <name type="common">Halobacterium volcanii</name>
    <dbReference type="NCBI Taxonomy" id="2246"/>
    <lineage>
        <taxon>Archaea</taxon>
        <taxon>Methanobacteriati</taxon>
        <taxon>Methanobacteriota</taxon>
        <taxon>Stenosarchaea group</taxon>
        <taxon>Halobacteria</taxon>
        <taxon>Halobacteriales</taxon>
        <taxon>Haloferacaceae</taxon>
        <taxon>Haloferax</taxon>
    </lineage>
</organism>
<dbReference type="RefSeq" id="WP_081442889.1">
    <property type="nucleotide sequence ID" value="NZ_JAERQU010000077.1"/>
</dbReference>
<dbReference type="GeneID" id="31787479"/>
<dbReference type="Proteomes" id="UP000679371">
    <property type="component" value="Unassembled WGS sequence"/>
</dbReference>
<dbReference type="Pfam" id="PF03235">
    <property type="entry name" value="GmrSD_N"/>
    <property type="match status" value="1"/>
</dbReference>
<dbReference type="EMBL" id="JAERQU010000077">
    <property type="protein sequence ID" value="MBS8121382.1"/>
    <property type="molecule type" value="Genomic_DNA"/>
</dbReference>
<name>A0A8T5D6B9_HALVO</name>
<gene>
    <name evidence="2" type="ORF">JK351_19860</name>
    <name evidence="5" type="ORF">JK352_19840</name>
    <name evidence="4" type="ORF">JK353_19855</name>
    <name evidence="3" type="ORF">JK354_19845</name>
</gene>
<dbReference type="PANTHER" id="PTHR35149:SF2">
    <property type="entry name" value="DUF262 DOMAIN-CONTAINING PROTEIN"/>
    <property type="match status" value="1"/>
</dbReference>
<evidence type="ECO:0000313" key="2">
    <source>
        <dbReference type="EMBL" id="MBS8121382.1"/>
    </source>
</evidence>
<dbReference type="Proteomes" id="UP000676028">
    <property type="component" value="Unassembled WGS sequence"/>
</dbReference>
<dbReference type="PANTHER" id="PTHR35149">
    <property type="entry name" value="SLL5132 PROTEIN"/>
    <property type="match status" value="1"/>
</dbReference>
<dbReference type="AlphaFoldDB" id="A0A8T5D6B9"/>
<dbReference type="EMBL" id="JAERQV010000077">
    <property type="protein sequence ID" value="MBS8126390.1"/>
    <property type="molecule type" value="Genomic_DNA"/>
</dbReference>
<evidence type="ECO:0000313" key="5">
    <source>
        <dbReference type="EMBL" id="MBS8134124.1"/>
    </source>
</evidence>
<reference evidence="5" key="1">
    <citation type="journal article" date="2021" name="Nat. Microbiol.">
        <title>Cell division in the archaeon Haloferax volcanii relies on two FtsZ proteins with distinct functions in division ring assembly and constriction.</title>
        <authorList>
            <person name="Liao Y."/>
            <person name="Ithurbide S."/>
            <person name="Evenhuis C."/>
            <person name="Loewe J."/>
            <person name="Duggin I.G."/>
        </authorList>
    </citation>
    <scope>NUCLEOTIDE SEQUENCE</scope>
    <source>
        <strain evidence="2">H98</strain>
        <strain evidence="5">ID112 - delta_ftsZ1_delta_ftsZ2</strain>
        <strain evidence="3">ID76 - delta_ftsZ1</strain>
        <strain evidence="4">ID77 - delta_ftsZ2</strain>
    </source>
</reference>
<protein>
    <submittedName>
        <fullName evidence="5">DUF262 domain-containing protein</fullName>
    </submittedName>
</protein>